<name>A0A1F6XVI9_9BACT</name>
<dbReference type="Proteomes" id="UP000176479">
    <property type="component" value="Unassembled WGS sequence"/>
</dbReference>
<comment type="caution">
    <text evidence="1">The sequence shown here is derived from an EMBL/GenBank/DDBJ whole genome shotgun (WGS) entry which is preliminary data.</text>
</comment>
<dbReference type="AlphaFoldDB" id="A0A1F6XVI9"/>
<protein>
    <submittedName>
        <fullName evidence="1">Uncharacterized protein</fullName>
    </submittedName>
</protein>
<evidence type="ECO:0000313" key="1">
    <source>
        <dbReference type="EMBL" id="OGI98127.1"/>
    </source>
</evidence>
<accession>A0A1F6XVI9</accession>
<sequence>MTEKLQQTIQEEVIKLPKEAQEAINFLDWIKIAEEIGKKYLLNEEEINNFQLETLLVLIGVVDPEFYAINIENQVGTTKDSANKMADEAFEKIFKPIGEKIEENIKNGMKNKNPGWEQTLNFILSGGNYATLIAPTRANSASVFNQNGSEERFVNNSPLGKTNSTPVPKKMTDIKSKFVI</sequence>
<proteinExistence type="predicted"/>
<evidence type="ECO:0000313" key="2">
    <source>
        <dbReference type="Proteomes" id="UP000176479"/>
    </source>
</evidence>
<reference evidence="1 2" key="1">
    <citation type="journal article" date="2016" name="Nat. Commun.">
        <title>Thousands of microbial genomes shed light on interconnected biogeochemical processes in an aquifer system.</title>
        <authorList>
            <person name="Anantharaman K."/>
            <person name="Brown C.T."/>
            <person name="Hug L.A."/>
            <person name="Sharon I."/>
            <person name="Castelle C.J."/>
            <person name="Probst A.J."/>
            <person name="Thomas B.C."/>
            <person name="Singh A."/>
            <person name="Wilkins M.J."/>
            <person name="Karaoz U."/>
            <person name="Brodie E.L."/>
            <person name="Williams K.H."/>
            <person name="Hubbard S.S."/>
            <person name="Banfield J.F."/>
        </authorList>
    </citation>
    <scope>NUCLEOTIDE SEQUENCE [LARGE SCALE GENOMIC DNA]</scope>
</reference>
<dbReference type="EMBL" id="MFVK01000041">
    <property type="protein sequence ID" value="OGI98127.1"/>
    <property type="molecule type" value="Genomic_DNA"/>
</dbReference>
<gene>
    <name evidence="1" type="ORF">A3H53_03100</name>
</gene>
<organism evidence="1 2">
    <name type="scientific">Candidatus Nomurabacteria bacterium RIFCSPLOWO2_02_FULL_40_10</name>
    <dbReference type="NCBI Taxonomy" id="1801786"/>
    <lineage>
        <taxon>Bacteria</taxon>
        <taxon>Candidatus Nomuraibacteriota</taxon>
    </lineage>
</organism>